<evidence type="ECO:0000313" key="2">
    <source>
        <dbReference type="EMBL" id="CAI5449038.1"/>
    </source>
</evidence>
<dbReference type="Proteomes" id="UP001152747">
    <property type="component" value="Unassembled WGS sequence"/>
</dbReference>
<dbReference type="OrthoDB" id="5863611at2759"/>
<organism evidence="2 3">
    <name type="scientific">Caenorhabditis angaria</name>
    <dbReference type="NCBI Taxonomy" id="860376"/>
    <lineage>
        <taxon>Eukaryota</taxon>
        <taxon>Metazoa</taxon>
        <taxon>Ecdysozoa</taxon>
        <taxon>Nematoda</taxon>
        <taxon>Chromadorea</taxon>
        <taxon>Rhabditida</taxon>
        <taxon>Rhabditina</taxon>
        <taxon>Rhabditomorpha</taxon>
        <taxon>Rhabditoidea</taxon>
        <taxon>Rhabditidae</taxon>
        <taxon>Peloderinae</taxon>
        <taxon>Caenorhabditis</taxon>
    </lineage>
</organism>
<gene>
    <name evidence="2" type="ORF">CAMP_LOCUS11675</name>
</gene>
<comment type="caution">
    <text evidence="2">The sequence shown here is derived from an EMBL/GenBank/DDBJ whole genome shotgun (WGS) entry which is preliminary data.</text>
</comment>
<dbReference type="AlphaFoldDB" id="A0A9P1ITE3"/>
<evidence type="ECO:0000313" key="3">
    <source>
        <dbReference type="Proteomes" id="UP001152747"/>
    </source>
</evidence>
<keyword evidence="3" id="KW-1185">Reference proteome</keyword>
<feature type="compositionally biased region" description="Basic and acidic residues" evidence="1">
    <location>
        <begin position="547"/>
        <end position="557"/>
    </location>
</feature>
<dbReference type="EMBL" id="CANHGI010000004">
    <property type="protein sequence ID" value="CAI5449038.1"/>
    <property type="molecule type" value="Genomic_DNA"/>
</dbReference>
<protein>
    <submittedName>
        <fullName evidence="2">Uncharacterized protein</fullName>
    </submittedName>
</protein>
<proteinExistence type="predicted"/>
<feature type="region of interest" description="Disordered" evidence="1">
    <location>
        <begin position="483"/>
        <end position="506"/>
    </location>
</feature>
<evidence type="ECO:0000256" key="1">
    <source>
        <dbReference type="SAM" id="MobiDB-lite"/>
    </source>
</evidence>
<name>A0A9P1ITE3_9PELO</name>
<feature type="region of interest" description="Disordered" evidence="1">
    <location>
        <begin position="547"/>
        <end position="589"/>
    </location>
</feature>
<accession>A0A9P1ITE3</accession>
<feature type="compositionally biased region" description="Polar residues" evidence="1">
    <location>
        <begin position="579"/>
        <end position="589"/>
    </location>
</feature>
<sequence length="589" mass="67202">METRRVRVPSARMLAAKQDEEFTFKSVVEAPKIPPQTLSSALKAAEIALQPNLSTTTVIEERIDEGKVEQIVEETVETEKLIDSQEELIDVGNPKYDKMTPDPTDIGQTIKVEGENDLMGDVGAEVTIESQRNRTPHVRRSGGISGGETLSLKSSDLSIPNKAAHFLYFRCYDEHEVQKEFPLTIDCNKKGVQNFLVEPRVGLRNTDYYIDSYLWNRGKSTSSKKKIFVEVEGNHVKTSRKCLDTAPYILNWYYSNMENRITKKVCWLETCPDGVRASPVLVQYYVNYISEIPIETVARFIETGETDPREIINKKQAYEMRRYVFNTRRKKHKREELIDLDGNPIFFDDPNGDIYEETVYYDENGMQQSSIRRREVSESARIANSAVKMVARKLENRISALLDNRLGLCPSKMLVRVPMMHNPDLQGQADQLGEWINSLTSSTSDDVDIVINNVVGQMRKQLDEICGADGSELTEYVEEAGTSHAKYMQEPPSKRRREHVEPKQESFADQQAEYLYDGGNMEYVEEEVITEDIVANSIQGPREVVVEQRNVPDDSHRQSRPYYYQDNSDSGAETPRDMSITNGDLNVEP</sequence>
<reference evidence="2" key="1">
    <citation type="submission" date="2022-11" db="EMBL/GenBank/DDBJ databases">
        <authorList>
            <person name="Kikuchi T."/>
        </authorList>
    </citation>
    <scope>NUCLEOTIDE SEQUENCE</scope>
    <source>
        <strain evidence="2">PS1010</strain>
    </source>
</reference>